<keyword evidence="5 12" id="KW-0547">Nucleotide-binding</keyword>
<evidence type="ECO:0000313" key="13">
    <source>
        <dbReference type="EMBL" id="EMC97180.1"/>
    </source>
</evidence>
<accession>M2NE18</accession>
<keyword evidence="4 12" id="KW-0436">Ligase</keyword>
<dbReference type="EC" id="6.1.1.2" evidence="3"/>
<dbReference type="EMBL" id="KB445554">
    <property type="protein sequence ID" value="EMC97180.1"/>
    <property type="molecule type" value="Genomic_DNA"/>
</dbReference>
<dbReference type="FunFam" id="3.40.50.620:FF:000082">
    <property type="entry name" value="MSW1p Mitochondrial tryptophanyl-tRNA synthetase"/>
    <property type="match status" value="1"/>
</dbReference>
<dbReference type="Proteomes" id="UP000011761">
    <property type="component" value="Unassembled WGS sequence"/>
</dbReference>
<proteinExistence type="inferred from homology"/>
<dbReference type="OrthoDB" id="15808at2759"/>
<dbReference type="CDD" id="cd00806">
    <property type="entry name" value="TrpRS_core"/>
    <property type="match status" value="1"/>
</dbReference>
<dbReference type="GO" id="GO:0004830">
    <property type="term" value="F:tryptophan-tRNA ligase activity"/>
    <property type="evidence" value="ECO:0007669"/>
    <property type="project" value="UniProtKB-EC"/>
</dbReference>
<dbReference type="InterPro" id="IPR002305">
    <property type="entry name" value="aa-tRNA-synth_Ic"/>
</dbReference>
<dbReference type="InterPro" id="IPR050203">
    <property type="entry name" value="Trp-tRNA_synthetase"/>
</dbReference>
<dbReference type="Pfam" id="PF00579">
    <property type="entry name" value="tRNA-synt_1b"/>
    <property type="match status" value="1"/>
</dbReference>
<dbReference type="NCBIfam" id="TIGR00233">
    <property type="entry name" value="trpS"/>
    <property type="match status" value="1"/>
</dbReference>
<dbReference type="SUPFAM" id="SSF52374">
    <property type="entry name" value="Nucleotidylyl transferase"/>
    <property type="match status" value="1"/>
</dbReference>
<dbReference type="STRING" id="717646.M2NE18"/>
<dbReference type="PRINTS" id="PR01039">
    <property type="entry name" value="TRNASYNTHTRP"/>
</dbReference>
<evidence type="ECO:0000256" key="9">
    <source>
        <dbReference type="ARBA" id="ARBA00030268"/>
    </source>
</evidence>
<comment type="catalytic activity">
    <reaction evidence="10">
        <text>tRNA(Trp) + L-tryptophan + ATP = L-tryptophyl-tRNA(Trp) + AMP + diphosphate + H(+)</text>
        <dbReference type="Rhea" id="RHEA:24080"/>
        <dbReference type="Rhea" id="RHEA-COMP:9671"/>
        <dbReference type="Rhea" id="RHEA-COMP:9705"/>
        <dbReference type="ChEBI" id="CHEBI:15378"/>
        <dbReference type="ChEBI" id="CHEBI:30616"/>
        <dbReference type="ChEBI" id="CHEBI:33019"/>
        <dbReference type="ChEBI" id="CHEBI:57912"/>
        <dbReference type="ChEBI" id="CHEBI:78442"/>
        <dbReference type="ChEBI" id="CHEBI:78535"/>
        <dbReference type="ChEBI" id="CHEBI:456215"/>
        <dbReference type="EC" id="6.1.1.2"/>
    </reaction>
</comment>
<dbReference type="InterPro" id="IPR024109">
    <property type="entry name" value="Trp-tRNA-ligase_bac-type"/>
</dbReference>
<dbReference type="eggNOG" id="KOG2713">
    <property type="taxonomic scope" value="Eukaryota"/>
</dbReference>
<evidence type="ECO:0000256" key="2">
    <source>
        <dbReference type="ARBA" id="ARBA00005594"/>
    </source>
</evidence>
<protein>
    <recommendedName>
        <fullName evidence="11">Tryptophan--tRNA ligase, mitochondrial</fullName>
        <ecNumber evidence="3">6.1.1.2</ecNumber>
    </recommendedName>
    <alternativeName>
        <fullName evidence="9">Tryptophanyl-tRNA synthetase</fullName>
    </alternativeName>
</protein>
<dbReference type="KEGG" id="bcom:BAUCODRAFT_121680"/>
<dbReference type="GO" id="GO:0070183">
    <property type="term" value="P:mitochondrial tryptophanyl-tRNA aminoacylation"/>
    <property type="evidence" value="ECO:0007669"/>
    <property type="project" value="EnsemblFungi"/>
</dbReference>
<gene>
    <name evidence="13" type="ORF">BAUCODRAFT_121680</name>
</gene>
<dbReference type="HOGENOM" id="CLU_029244_1_3_1"/>
<evidence type="ECO:0000313" key="14">
    <source>
        <dbReference type="Proteomes" id="UP000011761"/>
    </source>
</evidence>
<dbReference type="PANTHER" id="PTHR43766:SF1">
    <property type="entry name" value="TRYPTOPHAN--TRNA LIGASE, MITOCHONDRIAL"/>
    <property type="match status" value="1"/>
</dbReference>
<dbReference type="InterPro" id="IPR002306">
    <property type="entry name" value="Trp-tRNA-ligase"/>
</dbReference>
<evidence type="ECO:0000256" key="4">
    <source>
        <dbReference type="ARBA" id="ARBA00022598"/>
    </source>
</evidence>
<evidence type="ECO:0000256" key="1">
    <source>
        <dbReference type="ARBA" id="ARBA00004305"/>
    </source>
</evidence>
<keyword evidence="6 12" id="KW-0067">ATP-binding</keyword>
<evidence type="ECO:0000256" key="6">
    <source>
        <dbReference type="ARBA" id="ARBA00022840"/>
    </source>
</evidence>
<dbReference type="Gene3D" id="1.10.240.10">
    <property type="entry name" value="Tyrosyl-Transfer RNA Synthetase"/>
    <property type="match status" value="1"/>
</dbReference>
<evidence type="ECO:0000256" key="10">
    <source>
        <dbReference type="ARBA" id="ARBA00049929"/>
    </source>
</evidence>
<dbReference type="Gene3D" id="3.40.50.620">
    <property type="entry name" value="HUPs"/>
    <property type="match status" value="1"/>
</dbReference>
<dbReference type="HAMAP" id="MF_00140_B">
    <property type="entry name" value="Trp_tRNA_synth_B"/>
    <property type="match status" value="1"/>
</dbReference>
<reference evidence="13 14" key="1">
    <citation type="journal article" date="2012" name="PLoS Pathog.">
        <title>Diverse lifestyles and strategies of plant pathogenesis encoded in the genomes of eighteen Dothideomycetes fungi.</title>
        <authorList>
            <person name="Ohm R.A."/>
            <person name="Feau N."/>
            <person name="Henrissat B."/>
            <person name="Schoch C.L."/>
            <person name="Horwitz B.A."/>
            <person name="Barry K.W."/>
            <person name="Condon B.J."/>
            <person name="Copeland A.C."/>
            <person name="Dhillon B."/>
            <person name="Glaser F."/>
            <person name="Hesse C.N."/>
            <person name="Kosti I."/>
            <person name="LaButti K."/>
            <person name="Lindquist E.A."/>
            <person name="Lucas S."/>
            <person name="Salamov A.A."/>
            <person name="Bradshaw R.E."/>
            <person name="Ciuffetti L."/>
            <person name="Hamelin R.C."/>
            <person name="Kema G.H.J."/>
            <person name="Lawrence C."/>
            <person name="Scott J.A."/>
            <person name="Spatafora J.W."/>
            <person name="Turgeon B.G."/>
            <person name="de Wit P.J.G.M."/>
            <person name="Zhong S."/>
            <person name="Goodwin S.B."/>
            <person name="Grigoriev I.V."/>
        </authorList>
    </citation>
    <scope>NUCLEOTIDE SEQUENCE [LARGE SCALE GENOMIC DNA]</scope>
    <source>
        <strain evidence="13 14">UAMH 10762</strain>
    </source>
</reference>
<name>M2NE18_BAUPA</name>
<dbReference type="GeneID" id="19107630"/>
<evidence type="ECO:0000256" key="11">
    <source>
        <dbReference type="ARBA" id="ARBA00069760"/>
    </source>
</evidence>
<keyword evidence="8 12" id="KW-0030">Aminoacyl-tRNA synthetase</keyword>
<organism evidence="13 14">
    <name type="scientific">Baudoinia panamericana (strain UAMH 10762)</name>
    <name type="common">Angels' share fungus</name>
    <name type="synonym">Baudoinia compniacensis (strain UAMH 10762)</name>
    <dbReference type="NCBI Taxonomy" id="717646"/>
    <lineage>
        <taxon>Eukaryota</taxon>
        <taxon>Fungi</taxon>
        <taxon>Dikarya</taxon>
        <taxon>Ascomycota</taxon>
        <taxon>Pezizomycotina</taxon>
        <taxon>Dothideomycetes</taxon>
        <taxon>Dothideomycetidae</taxon>
        <taxon>Mycosphaerellales</taxon>
        <taxon>Teratosphaeriaceae</taxon>
        <taxon>Baudoinia</taxon>
    </lineage>
</organism>
<evidence type="ECO:0000256" key="8">
    <source>
        <dbReference type="ARBA" id="ARBA00023146"/>
    </source>
</evidence>
<dbReference type="InterPro" id="IPR001412">
    <property type="entry name" value="aa-tRNA-synth_I_CS"/>
</dbReference>
<evidence type="ECO:0000256" key="5">
    <source>
        <dbReference type="ARBA" id="ARBA00022741"/>
    </source>
</evidence>
<dbReference type="InterPro" id="IPR014729">
    <property type="entry name" value="Rossmann-like_a/b/a_fold"/>
</dbReference>
<evidence type="ECO:0000256" key="12">
    <source>
        <dbReference type="RuleBase" id="RU363036"/>
    </source>
</evidence>
<dbReference type="FunFam" id="1.10.240.10:FF:000002">
    <property type="entry name" value="Tryptophan--tRNA ligase"/>
    <property type="match status" value="1"/>
</dbReference>
<keyword evidence="7 12" id="KW-0648">Protein biosynthesis</keyword>
<dbReference type="GO" id="GO:0005759">
    <property type="term" value="C:mitochondrial matrix"/>
    <property type="evidence" value="ECO:0007669"/>
    <property type="project" value="UniProtKB-SubCell"/>
</dbReference>
<evidence type="ECO:0000256" key="7">
    <source>
        <dbReference type="ARBA" id="ARBA00022917"/>
    </source>
</evidence>
<dbReference type="PANTHER" id="PTHR43766">
    <property type="entry name" value="TRYPTOPHAN--TRNA LIGASE, MITOCHONDRIAL"/>
    <property type="match status" value="1"/>
</dbReference>
<dbReference type="PROSITE" id="PS00178">
    <property type="entry name" value="AA_TRNA_LIGASE_I"/>
    <property type="match status" value="1"/>
</dbReference>
<sequence length="406" mass="44177">MAKINRCHGSSTASLTDPTSCELSAVKMIDLGMLKSSSSSSMSLASHPCSGADKLRIRRRNSSSASPTPRTIFSGIQPTGIPHLGNYLGALRQWVKLQDEATPDTTLLYSLVDLHAITVRQDPNQLRQWKKESLAMLLAIGLDPNRSIIFHQSDVPAHAELMWILSCQASTGYLGRMTQWKDKTASAKENSEKLKLGLLSYPVLQAADVLVHRATHVPVGHDQAQHLEFAREVASGFNHVYGQDVLIQPETLISPAKRVMSLTDPAAKMSKSHPNARSRILLTDSTETIQSKIKAAVTDSIEGITYDPSSRPGVSNLIDIIYHTNDTSDYASQDELARDLASLSMRSLKTRTADAIDRVLEPIRARYSSLIGDESTLIDLAHTGAVRASDSASGTVARVRKAMGLS</sequence>
<keyword evidence="14" id="KW-1185">Reference proteome</keyword>
<dbReference type="GO" id="GO:0005524">
    <property type="term" value="F:ATP binding"/>
    <property type="evidence" value="ECO:0007669"/>
    <property type="project" value="UniProtKB-KW"/>
</dbReference>
<dbReference type="OMA" id="GWGQFKP"/>
<comment type="subcellular location">
    <subcellularLocation>
        <location evidence="1">Mitochondrion matrix</location>
    </subcellularLocation>
</comment>
<dbReference type="RefSeq" id="XP_007675689.1">
    <property type="nucleotide sequence ID" value="XM_007677499.1"/>
</dbReference>
<comment type="similarity">
    <text evidence="2 12">Belongs to the class-I aminoacyl-tRNA synthetase family.</text>
</comment>
<dbReference type="AlphaFoldDB" id="M2NE18"/>
<evidence type="ECO:0000256" key="3">
    <source>
        <dbReference type="ARBA" id="ARBA00013161"/>
    </source>
</evidence>